<dbReference type="EMBL" id="CAJOBE010001361">
    <property type="protein sequence ID" value="CAF3737263.1"/>
    <property type="molecule type" value="Genomic_DNA"/>
</dbReference>
<protein>
    <submittedName>
        <fullName evidence="3">Uncharacterized protein</fullName>
    </submittedName>
</protein>
<feature type="compositionally biased region" description="Polar residues" evidence="1">
    <location>
        <begin position="12"/>
        <end position="22"/>
    </location>
</feature>
<reference evidence="3" key="1">
    <citation type="submission" date="2021-02" db="EMBL/GenBank/DDBJ databases">
        <authorList>
            <person name="Nowell W R."/>
        </authorList>
    </citation>
    <scope>NUCLEOTIDE SEQUENCE</scope>
</reference>
<comment type="caution">
    <text evidence="3">The sequence shown here is derived from an EMBL/GenBank/DDBJ whole genome shotgun (WGS) entry which is preliminary data.</text>
</comment>
<sequence>MPVIKRRKQYDHSPTQSSSSSRKLFVDYPYPTLTELEKMYEQQQQKQSDHFYTAKSLRRYKDYLNKMFDTLHGLQNHNSLTSTLEEPIKQSHIDEYSSKAHVNKLQKIIKSFHKKQLFARSIPSMINVHEEQNNEQHVRKQNMTSVNHHMNFDPG</sequence>
<proteinExistence type="predicted"/>
<evidence type="ECO:0000313" key="4">
    <source>
        <dbReference type="Proteomes" id="UP000663874"/>
    </source>
</evidence>
<dbReference type="EMBL" id="CAJNOU010003220">
    <property type="protein sequence ID" value="CAF1377733.1"/>
    <property type="molecule type" value="Genomic_DNA"/>
</dbReference>
<dbReference type="Proteomes" id="UP000663889">
    <property type="component" value="Unassembled WGS sequence"/>
</dbReference>
<name>A0A818XHQ3_9BILA</name>
<accession>A0A818XHQ3</accession>
<dbReference type="AlphaFoldDB" id="A0A818XHQ3"/>
<evidence type="ECO:0000256" key="1">
    <source>
        <dbReference type="SAM" id="MobiDB-lite"/>
    </source>
</evidence>
<organism evidence="3 4">
    <name type="scientific">Rotaria sordida</name>
    <dbReference type="NCBI Taxonomy" id="392033"/>
    <lineage>
        <taxon>Eukaryota</taxon>
        <taxon>Metazoa</taxon>
        <taxon>Spiralia</taxon>
        <taxon>Gnathifera</taxon>
        <taxon>Rotifera</taxon>
        <taxon>Eurotatoria</taxon>
        <taxon>Bdelloidea</taxon>
        <taxon>Philodinida</taxon>
        <taxon>Philodinidae</taxon>
        <taxon>Rotaria</taxon>
    </lineage>
</organism>
<evidence type="ECO:0000313" key="2">
    <source>
        <dbReference type="EMBL" id="CAF1377733.1"/>
    </source>
</evidence>
<feature type="region of interest" description="Disordered" evidence="1">
    <location>
        <begin position="1"/>
        <end position="22"/>
    </location>
</feature>
<dbReference type="Proteomes" id="UP000663874">
    <property type="component" value="Unassembled WGS sequence"/>
</dbReference>
<evidence type="ECO:0000313" key="3">
    <source>
        <dbReference type="EMBL" id="CAF3737263.1"/>
    </source>
</evidence>
<gene>
    <name evidence="3" type="ORF">FNK824_LOCUS11463</name>
    <name evidence="2" type="ORF">SEV965_LOCUS30245</name>
</gene>